<dbReference type="PANTHER" id="PTHR42715">
    <property type="entry name" value="BETA-GLUCOSIDASE"/>
    <property type="match status" value="1"/>
</dbReference>
<dbReference type="PRINTS" id="PR00133">
    <property type="entry name" value="GLHYDRLASE3"/>
</dbReference>
<dbReference type="PANTHER" id="PTHR42715:SF10">
    <property type="entry name" value="BETA-GLUCOSIDASE"/>
    <property type="match status" value="1"/>
</dbReference>
<dbReference type="Pfam" id="PF00933">
    <property type="entry name" value="Glyco_hydro_3"/>
    <property type="match status" value="1"/>
</dbReference>
<comment type="caution">
    <text evidence="7">The sequence shown here is derived from an EMBL/GenBank/DDBJ whole genome shotgun (WGS) entry which is preliminary data.</text>
</comment>
<comment type="similarity">
    <text evidence="1">Belongs to the glycosyl hydrolase 3 family.</text>
</comment>
<evidence type="ECO:0000256" key="3">
    <source>
        <dbReference type="ARBA" id="ARBA00031448"/>
    </source>
</evidence>
<feature type="domain" description="Fibronectin type III-like" evidence="6">
    <location>
        <begin position="685"/>
        <end position="754"/>
    </location>
</feature>
<dbReference type="RefSeq" id="WP_041153799.1">
    <property type="nucleotide sequence ID" value="NZ_CBCRVP010000048.1"/>
</dbReference>
<dbReference type="AlphaFoldDB" id="A0A0C3IE90"/>
<evidence type="ECO:0000256" key="1">
    <source>
        <dbReference type="ARBA" id="ARBA00005336"/>
    </source>
</evidence>
<name>A0A0C3IE90_9VIBR</name>
<dbReference type="Proteomes" id="UP000031977">
    <property type="component" value="Unassembled WGS sequence"/>
</dbReference>
<dbReference type="InterPro" id="IPR017853">
    <property type="entry name" value="GH"/>
</dbReference>
<evidence type="ECO:0000256" key="5">
    <source>
        <dbReference type="ARBA" id="ARBA00032594"/>
    </source>
</evidence>
<reference evidence="7 8" key="1">
    <citation type="submission" date="2015-01" db="EMBL/GenBank/DDBJ databases">
        <title>Draft genome of Vibrio mytili type strain CAIM 528.</title>
        <authorList>
            <person name="Gonzalez-Castillo A."/>
            <person name="Gomez-Gil B."/>
            <person name="Enciso-Ibarra J."/>
        </authorList>
    </citation>
    <scope>NUCLEOTIDE SEQUENCE [LARGE SCALE GENOMIC DNA]</scope>
    <source>
        <strain evidence="7 8">CAIM 528</strain>
    </source>
</reference>
<dbReference type="Gene3D" id="3.40.50.1700">
    <property type="entry name" value="Glycoside hydrolase family 3 C-terminal domain"/>
    <property type="match status" value="1"/>
</dbReference>
<dbReference type="EMBL" id="JXOK01000002">
    <property type="protein sequence ID" value="KIN12647.1"/>
    <property type="molecule type" value="Genomic_DNA"/>
</dbReference>
<dbReference type="Gene3D" id="3.20.20.300">
    <property type="entry name" value="Glycoside hydrolase, family 3, N-terminal domain"/>
    <property type="match status" value="1"/>
</dbReference>
<dbReference type="STRING" id="50718.SU60_00275"/>
<evidence type="ECO:0000256" key="4">
    <source>
        <dbReference type="ARBA" id="ARBA00032194"/>
    </source>
</evidence>
<keyword evidence="2" id="KW-0378">Hydrolase</keyword>
<dbReference type="InterPro" id="IPR013783">
    <property type="entry name" value="Ig-like_fold"/>
</dbReference>
<sequence length="791" mass="86092">MTIYKDSSYSVDARVKDLLSQMTRQEKIAQLGAQWLMLDEQGDHQPRDLELCQSQPKLSMKEKLKHGLGQVTRPLGTHPVSPAQGVKALNALQRFLVEETRLGIPAIAHEECLVGLMASEATLYPSALNYGHTWNPDLIKKVAKDIRLQLKAVGAQHGLAPVLDVSRDVRWGRTEEVLSEDPYHTGVMATAYVKGLQGEDRSVLATLKHFVGHSASEGARNHAPVNLGFKELNDTFLLPFEMAVKLGNAGSVMPAYHDIDGEPCHASHHLLTEVLREQWGFDGLVVADYGGVDLLASHHAIAEDSASAAALAFNAGLDIELPDDACSSKLESAVDKGLLSEEKLDQIVSRILKTKFELGLFERPYTPVPTQPIQSSSSRTLAYQVAAESVVLLKNDGTLPLNRSTKLSVIGATADDPLALLCGYSFPVHLILSALESDNFVCSTLLDEIKQVFTHVDTAQGCKILSHRDASAPVFPGDVNMAISQDRESAVCHDNSKIADALGVAESSDVVLACVGDLAGLFQTGTVGEGSDVDSLKLPGVQQELLDRLLDTGKKVIVLVTGGRPYYLGRAEQEASAILYGWAPGQEGARAIADILCGDINPSGKLTVSIPKSAGAVPYFYNHKLKSAGTPICHHFGSPYNFGHGLSYTSFEYSDISITKHSVSFEEQIEIAATITNSGQRAGDEIIQLYVRDKLCSVVRPIKELKGFKRIHLEPKASQRVVFKLPVDMLNFTDKNNQRVVEGGEFEIMLASSSTDIRYHDVVTVLGEKRVLPRDWRMTCSVEVLESELCI</sequence>
<dbReference type="GO" id="GO:0005975">
    <property type="term" value="P:carbohydrate metabolic process"/>
    <property type="evidence" value="ECO:0007669"/>
    <property type="project" value="InterPro"/>
</dbReference>
<gene>
    <name evidence="7" type="ORF">SU60_00275</name>
</gene>
<dbReference type="SUPFAM" id="SSF51445">
    <property type="entry name" value="(Trans)glycosidases"/>
    <property type="match status" value="1"/>
</dbReference>
<dbReference type="InterPro" id="IPR036881">
    <property type="entry name" value="Glyco_hydro_3_C_sf"/>
</dbReference>
<dbReference type="OrthoDB" id="9781691at2"/>
<dbReference type="InterPro" id="IPR002772">
    <property type="entry name" value="Glyco_hydro_3_C"/>
</dbReference>
<dbReference type="GO" id="GO:0008422">
    <property type="term" value="F:beta-glucosidase activity"/>
    <property type="evidence" value="ECO:0007669"/>
    <property type="project" value="UniProtKB-ARBA"/>
</dbReference>
<dbReference type="InterPro" id="IPR026891">
    <property type="entry name" value="Fn3-like"/>
</dbReference>
<dbReference type="InterPro" id="IPR036962">
    <property type="entry name" value="Glyco_hydro_3_N_sf"/>
</dbReference>
<evidence type="ECO:0000313" key="8">
    <source>
        <dbReference type="Proteomes" id="UP000031977"/>
    </source>
</evidence>
<dbReference type="SMART" id="SM01217">
    <property type="entry name" value="Fn3_like"/>
    <property type="match status" value="1"/>
</dbReference>
<dbReference type="Gene3D" id="2.60.40.10">
    <property type="entry name" value="Immunoglobulins"/>
    <property type="match status" value="1"/>
</dbReference>
<dbReference type="InterPro" id="IPR050288">
    <property type="entry name" value="Cellulose_deg_GH3"/>
</dbReference>
<dbReference type="FunFam" id="2.60.40.10:FF:000495">
    <property type="entry name" value="Periplasmic beta-glucosidase"/>
    <property type="match status" value="1"/>
</dbReference>
<accession>A0A0C3IE90</accession>
<evidence type="ECO:0000256" key="2">
    <source>
        <dbReference type="ARBA" id="ARBA00022801"/>
    </source>
</evidence>
<organism evidence="7 8">
    <name type="scientific">Vibrio mytili</name>
    <dbReference type="NCBI Taxonomy" id="50718"/>
    <lineage>
        <taxon>Bacteria</taxon>
        <taxon>Pseudomonadati</taxon>
        <taxon>Pseudomonadota</taxon>
        <taxon>Gammaproteobacteria</taxon>
        <taxon>Vibrionales</taxon>
        <taxon>Vibrionaceae</taxon>
        <taxon>Vibrio</taxon>
    </lineage>
</organism>
<evidence type="ECO:0000259" key="6">
    <source>
        <dbReference type="SMART" id="SM01217"/>
    </source>
</evidence>
<dbReference type="Pfam" id="PF01915">
    <property type="entry name" value="Glyco_hydro_3_C"/>
    <property type="match status" value="1"/>
</dbReference>
<keyword evidence="8" id="KW-1185">Reference proteome</keyword>
<proteinExistence type="inferred from homology"/>
<evidence type="ECO:0000313" key="7">
    <source>
        <dbReference type="EMBL" id="KIN12647.1"/>
    </source>
</evidence>
<dbReference type="InterPro" id="IPR001764">
    <property type="entry name" value="Glyco_hydro_3_N"/>
</dbReference>
<protein>
    <recommendedName>
        <fullName evidence="5">Beta-D-glucoside glucohydrolase</fullName>
    </recommendedName>
    <alternativeName>
        <fullName evidence="3">Cellobiase</fullName>
    </alternativeName>
    <alternativeName>
        <fullName evidence="4">Gentiobiase</fullName>
    </alternativeName>
</protein>
<dbReference type="Pfam" id="PF14310">
    <property type="entry name" value="Fn3-like"/>
    <property type="match status" value="1"/>
</dbReference>
<dbReference type="SUPFAM" id="SSF52279">
    <property type="entry name" value="Beta-D-glucan exohydrolase, C-terminal domain"/>
    <property type="match status" value="1"/>
</dbReference>